<reference evidence="1 2" key="1">
    <citation type="submission" date="2015-01" db="EMBL/GenBank/DDBJ databases">
        <title>Evolution of Trichinella species and genotypes.</title>
        <authorList>
            <person name="Korhonen P.K."/>
            <person name="Edoardo P."/>
            <person name="Giuseppe L.R."/>
            <person name="Gasser R.B."/>
        </authorList>
    </citation>
    <scope>NUCLEOTIDE SEQUENCE [LARGE SCALE GENOMIC DNA]</scope>
    <source>
        <strain evidence="1">ISS417</strain>
    </source>
</reference>
<dbReference type="AlphaFoldDB" id="A0A0V0T995"/>
<gene>
    <name evidence="1" type="ORF">T05_5085</name>
</gene>
<protein>
    <recommendedName>
        <fullName evidence="3">HTH psq-type domain-containing protein</fullName>
    </recommendedName>
</protein>
<sequence>MSDVSNSGTGKVLSFEQKLEVCQQVDSGESFRKTDGKSVKKRALLSARNVRKCRVIAERSRTLVYR</sequence>
<organism evidence="1 2">
    <name type="scientific">Trichinella murrelli</name>
    <dbReference type="NCBI Taxonomy" id="144512"/>
    <lineage>
        <taxon>Eukaryota</taxon>
        <taxon>Metazoa</taxon>
        <taxon>Ecdysozoa</taxon>
        <taxon>Nematoda</taxon>
        <taxon>Enoplea</taxon>
        <taxon>Dorylaimia</taxon>
        <taxon>Trichinellida</taxon>
        <taxon>Trichinellidae</taxon>
        <taxon>Trichinella</taxon>
    </lineage>
</organism>
<dbReference type="Proteomes" id="UP000055048">
    <property type="component" value="Unassembled WGS sequence"/>
</dbReference>
<dbReference type="EMBL" id="JYDJ01000432">
    <property type="protein sequence ID" value="KRX35522.1"/>
    <property type="molecule type" value="Genomic_DNA"/>
</dbReference>
<comment type="caution">
    <text evidence="1">The sequence shown here is derived from an EMBL/GenBank/DDBJ whole genome shotgun (WGS) entry which is preliminary data.</text>
</comment>
<evidence type="ECO:0008006" key="3">
    <source>
        <dbReference type="Google" id="ProtNLM"/>
    </source>
</evidence>
<proteinExistence type="predicted"/>
<keyword evidence="2" id="KW-1185">Reference proteome</keyword>
<evidence type="ECO:0000313" key="1">
    <source>
        <dbReference type="EMBL" id="KRX35522.1"/>
    </source>
</evidence>
<name>A0A0V0T995_9BILA</name>
<dbReference type="OrthoDB" id="10047893at2759"/>
<accession>A0A0V0T995</accession>
<evidence type="ECO:0000313" key="2">
    <source>
        <dbReference type="Proteomes" id="UP000055048"/>
    </source>
</evidence>